<organism evidence="1 2">
    <name type="scientific">Streptomyces filipinensis</name>
    <dbReference type="NCBI Taxonomy" id="66887"/>
    <lineage>
        <taxon>Bacteria</taxon>
        <taxon>Bacillati</taxon>
        <taxon>Actinomycetota</taxon>
        <taxon>Actinomycetes</taxon>
        <taxon>Kitasatosporales</taxon>
        <taxon>Streptomycetaceae</taxon>
        <taxon>Streptomyces</taxon>
    </lineage>
</organism>
<accession>A0A918IB51</accession>
<evidence type="ECO:0000313" key="2">
    <source>
        <dbReference type="Proteomes" id="UP000618795"/>
    </source>
</evidence>
<dbReference type="RefSeq" id="WP_191874041.1">
    <property type="nucleotide sequence ID" value="NZ_BMTD01000005.1"/>
</dbReference>
<evidence type="ECO:0000313" key="1">
    <source>
        <dbReference type="EMBL" id="GGU93690.1"/>
    </source>
</evidence>
<sequence>MTTISPPTLAHFEPTLPNAFWRHFTSTLAPAVEKEFGDHGVTEIEITLTLQDETIPYVGRVLEDVEIWFRWCMRLGELVGEYPISPPPVHLTYPSKMQFDVVNVQRGTLKITLKASPRGVYYGLKSLFVTLEILRMLAGGPVGHFIVHGPAHAPHDRVVGADQLPEPPPEVKRQELALGGVREGGSIEDGVEADLKVKLSNGEEISCKFTMVVRAVDNDSAFIADIGAACVQFPQ</sequence>
<keyword evidence="2" id="KW-1185">Reference proteome</keyword>
<gene>
    <name evidence="1" type="ORF">GCM10010260_30930</name>
</gene>
<name>A0A918IB51_9ACTN</name>
<proteinExistence type="predicted"/>
<dbReference type="Proteomes" id="UP000618795">
    <property type="component" value="Unassembled WGS sequence"/>
</dbReference>
<reference evidence="1" key="1">
    <citation type="journal article" date="2014" name="Int. J. Syst. Evol. Microbiol.">
        <title>Complete genome sequence of Corynebacterium casei LMG S-19264T (=DSM 44701T), isolated from a smear-ripened cheese.</title>
        <authorList>
            <consortium name="US DOE Joint Genome Institute (JGI-PGF)"/>
            <person name="Walter F."/>
            <person name="Albersmeier A."/>
            <person name="Kalinowski J."/>
            <person name="Ruckert C."/>
        </authorList>
    </citation>
    <scope>NUCLEOTIDE SEQUENCE</scope>
    <source>
        <strain evidence="1">JCM 4369</strain>
    </source>
</reference>
<comment type="caution">
    <text evidence="1">The sequence shown here is derived from an EMBL/GenBank/DDBJ whole genome shotgun (WGS) entry which is preliminary data.</text>
</comment>
<protein>
    <submittedName>
        <fullName evidence="1">Uncharacterized protein</fullName>
    </submittedName>
</protein>
<dbReference type="AlphaFoldDB" id="A0A918IB51"/>
<reference evidence="1" key="2">
    <citation type="submission" date="2020-09" db="EMBL/GenBank/DDBJ databases">
        <authorList>
            <person name="Sun Q."/>
            <person name="Ohkuma M."/>
        </authorList>
    </citation>
    <scope>NUCLEOTIDE SEQUENCE</scope>
    <source>
        <strain evidence="1">JCM 4369</strain>
    </source>
</reference>
<dbReference type="EMBL" id="BMTD01000005">
    <property type="protein sequence ID" value="GGU93690.1"/>
    <property type="molecule type" value="Genomic_DNA"/>
</dbReference>